<feature type="domain" description="EthD" evidence="1">
    <location>
        <begin position="9"/>
        <end position="83"/>
    </location>
</feature>
<comment type="caution">
    <text evidence="2">The sequence shown here is derived from an EMBL/GenBank/DDBJ whole genome shotgun (WGS) entry which is preliminary data.</text>
</comment>
<dbReference type="Gene3D" id="3.30.70.100">
    <property type="match status" value="1"/>
</dbReference>
<protein>
    <recommendedName>
        <fullName evidence="1">EthD domain-containing protein</fullName>
    </recommendedName>
</protein>
<dbReference type="SUPFAM" id="SSF54909">
    <property type="entry name" value="Dimeric alpha+beta barrel"/>
    <property type="match status" value="1"/>
</dbReference>
<organism evidence="2 3">
    <name type="scientific">Heyndrickxia sporothermodurans</name>
    <dbReference type="NCBI Taxonomy" id="46224"/>
    <lineage>
        <taxon>Bacteria</taxon>
        <taxon>Bacillati</taxon>
        <taxon>Bacillota</taxon>
        <taxon>Bacilli</taxon>
        <taxon>Bacillales</taxon>
        <taxon>Bacillaceae</taxon>
        <taxon>Heyndrickxia</taxon>
    </lineage>
</organism>
<dbReference type="Pfam" id="PF07110">
    <property type="entry name" value="EthD"/>
    <property type="match status" value="1"/>
</dbReference>
<dbReference type="InterPro" id="IPR009799">
    <property type="entry name" value="EthD_dom"/>
</dbReference>
<dbReference type="InterPro" id="IPR011008">
    <property type="entry name" value="Dimeric_a/b-barrel"/>
</dbReference>
<dbReference type="STRING" id="46224.B4102_2330"/>
<dbReference type="NCBIfam" id="TIGR02118">
    <property type="entry name" value="EthD family reductase"/>
    <property type="match status" value="1"/>
</dbReference>
<evidence type="ECO:0000313" key="2">
    <source>
        <dbReference type="EMBL" id="KYD10458.1"/>
    </source>
</evidence>
<dbReference type="GO" id="GO:0016491">
    <property type="term" value="F:oxidoreductase activity"/>
    <property type="evidence" value="ECO:0007669"/>
    <property type="project" value="InterPro"/>
</dbReference>
<sequence>MYKMIALFKKPEDPASFDEYYFNTHMPITNQIPGLEKVEITKMSGSSPYYLMCVMYYASKEAFKEASKTPESKASGKDVMEFAGDLVTFMFGEDVNG</sequence>
<dbReference type="PANTHER" id="PTHR40260">
    <property type="entry name" value="BLR8190 PROTEIN"/>
    <property type="match status" value="1"/>
</dbReference>
<evidence type="ECO:0000313" key="3">
    <source>
        <dbReference type="Proteomes" id="UP000075666"/>
    </source>
</evidence>
<dbReference type="EMBL" id="LQYN01000013">
    <property type="protein sequence ID" value="KYD10458.1"/>
    <property type="molecule type" value="Genomic_DNA"/>
</dbReference>
<gene>
    <name evidence="2" type="ORF">B4102_2330</name>
</gene>
<dbReference type="PANTHER" id="PTHR40260:SF2">
    <property type="entry name" value="BLR8190 PROTEIN"/>
    <property type="match status" value="1"/>
</dbReference>
<dbReference type="PATRIC" id="fig|46224.3.peg.940"/>
<dbReference type="RefSeq" id="WP_066227596.1">
    <property type="nucleotide sequence ID" value="NZ_JARMRW010000051.1"/>
</dbReference>
<proteinExistence type="predicted"/>
<dbReference type="Proteomes" id="UP000075666">
    <property type="component" value="Unassembled WGS sequence"/>
</dbReference>
<dbReference type="AlphaFoldDB" id="A0A150LDP1"/>
<name>A0A150LDP1_9BACI</name>
<keyword evidence="3" id="KW-1185">Reference proteome</keyword>
<accession>A0A150LDP1</accession>
<reference evidence="2 3" key="1">
    <citation type="submission" date="2016-01" db="EMBL/GenBank/DDBJ databases">
        <title>Genome Sequences of Twelve Sporeforming Bacillus Species Isolated from Foods.</title>
        <authorList>
            <person name="Berendsen E.M."/>
            <person name="Wells-Bennik M.H."/>
            <person name="Krawcyk A.O."/>
            <person name="De Jong A."/>
            <person name="Holsappel S."/>
            <person name="Eijlander R.T."/>
            <person name="Kuipers O.P."/>
        </authorList>
    </citation>
    <scope>NUCLEOTIDE SEQUENCE [LARGE SCALE GENOMIC DNA]</scope>
    <source>
        <strain evidence="2 3">B4102</strain>
    </source>
</reference>
<evidence type="ECO:0000259" key="1">
    <source>
        <dbReference type="Pfam" id="PF07110"/>
    </source>
</evidence>
<dbReference type="OrthoDB" id="5294870at2"/>
<dbReference type="GeneID" id="62498909"/>